<dbReference type="EMBL" id="OZ034828">
    <property type="protein sequence ID" value="CAL1684588.1"/>
    <property type="molecule type" value="Genomic_DNA"/>
</dbReference>
<proteinExistence type="predicted"/>
<evidence type="ECO:0000256" key="1">
    <source>
        <dbReference type="SAM" id="MobiDB-lite"/>
    </source>
</evidence>
<name>A0AAV2NY22_9HYME</name>
<gene>
    <name evidence="2" type="ORF">LPLAT_LOCUS10181</name>
</gene>
<evidence type="ECO:0000313" key="3">
    <source>
        <dbReference type="Proteomes" id="UP001497644"/>
    </source>
</evidence>
<feature type="region of interest" description="Disordered" evidence="1">
    <location>
        <begin position="40"/>
        <end position="59"/>
    </location>
</feature>
<evidence type="ECO:0000313" key="2">
    <source>
        <dbReference type="EMBL" id="CAL1684588.1"/>
    </source>
</evidence>
<dbReference type="AlphaFoldDB" id="A0AAV2NY22"/>
<organism evidence="2 3">
    <name type="scientific">Lasius platythorax</name>
    <dbReference type="NCBI Taxonomy" id="488582"/>
    <lineage>
        <taxon>Eukaryota</taxon>
        <taxon>Metazoa</taxon>
        <taxon>Ecdysozoa</taxon>
        <taxon>Arthropoda</taxon>
        <taxon>Hexapoda</taxon>
        <taxon>Insecta</taxon>
        <taxon>Pterygota</taxon>
        <taxon>Neoptera</taxon>
        <taxon>Endopterygota</taxon>
        <taxon>Hymenoptera</taxon>
        <taxon>Apocrita</taxon>
        <taxon>Aculeata</taxon>
        <taxon>Formicoidea</taxon>
        <taxon>Formicidae</taxon>
        <taxon>Formicinae</taxon>
        <taxon>Lasius</taxon>
        <taxon>Lasius</taxon>
    </lineage>
</organism>
<reference evidence="2" key="1">
    <citation type="submission" date="2024-04" db="EMBL/GenBank/DDBJ databases">
        <authorList>
            <consortium name="Molecular Ecology Group"/>
        </authorList>
    </citation>
    <scope>NUCLEOTIDE SEQUENCE</scope>
</reference>
<accession>A0AAV2NY22</accession>
<dbReference type="Proteomes" id="UP001497644">
    <property type="component" value="Chromosome 5"/>
</dbReference>
<sequence length="80" mass="9167">MPVMNESWRISRMAGGKKISQPMQELLEDDDVAGVRGWAERRNDNTERSGVHGSRREREKCLPTTSAFRMIDRSRCSSGR</sequence>
<keyword evidence="3" id="KW-1185">Reference proteome</keyword>
<protein>
    <submittedName>
        <fullName evidence="2">Uncharacterized protein</fullName>
    </submittedName>
</protein>